<sequence>MQIFKSILALQAILLAPVLADNLGGRCDHNADKEYTTCDDGKTNIMYCNGANSQWTFAYKCGQGCCYNAAPPGSDFMIDHESLCADPYVSNMGEMC</sequence>
<dbReference type="Proteomes" id="UP001148737">
    <property type="component" value="Unassembled WGS sequence"/>
</dbReference>
<reference evidence="1" key="1">
    <citation type="submission" date="2022-07" db="EMBL/GenBank/DDBJ databases">
        <title>Genome Sequence of Lecanicillium saksenae.</title>
        <authorList>
            <person name="Buettner E."/>
        </authorList>
    </citation>
    <scope>NUCLEOTIDE SEQUENCE</scope>
    <source>
        <strain evidence="1">VT-O1</strain>
    </source>
</reference>
<comment type="caution">
    <text evidence="1">The sequence shown here is derived from an EMBL/GenBank/DDBJ whole genome shotgun (WGS) entry which is preliminary data.</text>
</comment>
<accession>A0ACC1QEJ9</accession>
<gene>
    <name evidence="1" type="ORF">NLG97_g10826</name>
</gene>
<protein>
    <submittedName>
        <fullName evidence="1">Uncharacterized protein</fullName>
    </submittedName>
</protein>
<keyword evidence="2" id="KW-1185">Reference proteome</keyword>
<evidence type="ECO:0000313" key="1">
    <source>
        <dbReference type="EMBL" id="KAJ3472638.1"/>
    </source>
</evidence>
<organism evidence="1 2">
    <name type="scientific">Lecanicillium saksenae</name>
    <dbReference type="NCBI Taxonomy" id="468837"/>
    <lineage>
        <taxon>Eukaryota</taxon>
        <taxon>Fungi</taxon>
        <taxon>Dikarya</taxon>
        <taxon>Ascomycota</taxon>
        <taxon>Pezizomycotina</taxon>
        <taxon>Sordariomycetes</taxon>
        <taxon>Hypocreomycetidae</taxon>
        <taxon>Hypocreales</taxon>
        <taxon>Cordycipitaceae</taxon>
        <taxon>Lecanicillium</taxon>
    </lineage>
</organism>
<evidence type="ECO:0000313" key="2">
    <source>
        <dbReference type="Proteomes" id="UP001148737"/>
    </source>
</evidence>
<proteinExistence type="predicted"/>
<name>A0ACC1QEJ9_9HYPO</name>
<dbReference type="EMBL" id="JANAKD010002966">
    <property type="protein sequence ID" value="KAJ3472638.1"/>
    <property type="molecule type" value="Genomic_DNA"/>
</dbReference>